<dbReference type="Proteomes" id="UP000051568">
    <property type="component" value="Unassembled WGS sequence"/>
</dbReference>
<dbReference type="RefSeq" id="WP_057752653.1">
    <property type="nucleotide sequence ID" value="NZ_BJVH01000012.1"/>
</dbReference>
<evidence type="ECO:0000313" key="2">
    <source>
        <dbReference type="Proteomes" id="UP000051568"/>
    </source>
</evidence>
<proteinExistence type="predicted"/>
<accession>A0A0R2ITL3</accession>
<name>A0A0R2ITL3_9LACO</name>
<dbReference type="PATRIC" id="fig|319652.3.peg.525"/>
<sequence>MLTQEMGRQLNVKRCCPYVLGNVQFVPTSGVTYTSTNWIAVHHLKDDYQDVEDAKRLYCYSMKASV</sequence>
<comment type="caution">
    <text evidence="1">The sequence shown here is derived from an EMBL/GenBank/DDBJ whole genome shotgun (WGS) entry which is preliminary data.</text>
</comment>
<keyword evidence="2" id="KW-1185">Reference proteome</keyword>
<dbReference type="AlphaFoldDB" id="A0A0R2ITL3"/>
<dbReference type="EMBL" id="JQBR01000013">
    <property type="protein sequence ID" value="KRN65012.1"/>
    <property type="molecule type" value="Genomic_DNA"/>
</dbReference>
<organism evidence="1 2">
    <name type="scientific">Pediococcus cellicola</name>
    <dbReference type="NCBI Taxonomy" id="319652"/>
    <lineage>
        <taxon>Bacteria</taxon>
        <taxon>Bacillati</taxon>
        <taxon>Bacillota</taxon>
        <taxon>Bacilli</taxon>
        <taxon>Lactobacillales</taxon>
        <taxon>Lactobacillaceae</taxon>
        <taxon>Pediococcus</taxon>
    </lineage>
</organism>
<protein>
    <submittedName>
        <fullName evidence="1">Uncharacterized protein</fullName>
    </submittedName>
</protein>
<gene>
    <name evidence="1" type="ORF">IV80_GL000520</name>
</gene>
<evidence type="ECO:0000313" key="1">
    <source>
        <dbReference type="EMBL" id="KRN65012.1"/>
    </source>
</evidence>
<reference evidence="1 2" key="1">
    <citation type="journal article" date="2015" name="Genome Announc.">
        <title>Expanding the biotechnology potential of lactobacilli through comparative genomics of 213 strains and associated genera.</title>
        <authorList>
            <person name="Sun Z."/>
            <person name="Harris H.M."/>
            <person name="McCann A."/>
            <person name="Guo C."/>
            <person name="Argimon S."/>
            <person name="Zhang W."/>
            <person name="Yang X."/>
            <person name="Jeffery I.B."/>
            <person name="Cooney J.C."/>
            <person name="Kagawa T.F."/>
            <person name="Liu W."/>
            <person name="Song Y."/>
            <person name="Salvetti E."/>
            <person name="Wrobel A."/>
            <person name="Rasinkangas P."/>
            <person name="Parkhill J."/>
            <person name="Rea M.C."/>
            <person name="O'Sullivan O."/>
            <person name="Ritari J."/>
            <person name="Douillard F.P."/>
            <person name="Paul Ross R."/>
            <person name="Yang R."/>
            <person name="Briner A.E."/>
            <person name="Felis G.E."/>
            <person name="de Vos W.M."/>
            <person name="Barrangou R."/>
            <person name="Klaenhammer T.R."/>
            <person name="Caufield P.W."/>
            <person name="Cui Y."/>
            <person name="Zhang H."/>
            <person name="O'Toole P.W."/>
        </authorList>
    </citation>
    <scope>NUCLEOTIDE SEQUENCE [LARGE SCALE GENOMIC DNA]</scope>
    <source>
        <strain evidence="1 2">DSM 17757</strain>
    </source>
</reference>